<evidence type="ECO:0000256" key="5">
    <source>
        <dbReference type="ARBA" id="ARBA00022989"/>
    </source>
</evidence>
<evidence type="ECO:0000256" key="8">
    <source>
        <dbReference type="ARBA" id="ARBA00023157"/>
    </source>
</evidence>
<feature type="transmembrane region" description="Helical" evidence="10">
    <location>
        <begin position="31"/>
        <end position="52"/>
    </location>
</feature>
<dbReference type="GO" id="GO:0048038">
    <property type="term" value="F:quinone binding"/>
    <property type="evidence" value="ECO:0007669"/>
    <property type="project" value="UniProtKB-KW"/>
</dbReference>
<evidence type="ECO:0000313" key="12">
    <source>
        <dbReference type="EMBL" id="RKW69773.1"/>
    </source>
</evidence>
<accession>A0A496PH20</accession>
<protein>
    <recommendedName>
        <fullName evidence="11">Vitamin K epoxide reductase domain-containing protein</fullName>
    </recommendedName>
</protein>
<evidence type="ECO:0000259" key="11">
    <source>
        <dbReference type="SMART" id="SM00756"/>
    </source>
</evidence>
<evidence type="ECO:0000256" key="3">
    <source>
        <dbReference type="ARBA" id="ARBA00022692"/>
    </source>
</evidence>
<reference evidence="12 13" key="1">
    <citation type="submission" date="2018-07" db="EMBL/GenBank/DDBJ databases">
        <title>Arthrobacter sp. nov., isolated from raw cow's milk with high bacterial count.</title>
        <authorList>
            <person name="Hahne J."/>
            <person name="Isele D."/>
            <person name="Lipski A."/>
        </authorList>
    </citation>
    <scope>NUCLEOTIDE SEQUENCE [LARGE SCALE GENOMIC DNA]</scope>
    <source>
        <strain evidence="12 13">JZ R-183</strain>
    </source>
</reference>
<evidence type="ECO:0000256" key="10">
    <source>
        <dbReference type="SAM" id="Phobius"/>
    </source>
</evidence>
<comment type="subcellular location">
    <subcellularLocation>
        <location evidence="1">Membrane</location>
        <topology evidence="1">Multi-pass membrane protein</topology>
    </subcellularLocation>
</comment>
<dbReference type="GO" id="GO:0016020">
    <property type="term" value="C:membrane"/>
    <property type="evidence" value="ECO:0007669"/>
    <property type="project" value="UniProtKB-SubCell"/>
</dbReference>
<dbReference type="Proteomes" id="UP000273119">
    <property type="component" value="Unassembled WGS sequence"/>
</dbReference>
<evidence type="ECO:0000256" key="1">
    <source>
        <dbReference type="ARBA" id="ARBA00004141"/>
    </source>
</evidence>
<feature type="domain" description="Vitamin K epoxide reductase" evidence="11">
    <location>
        <begin position="29"/>
        <end position="170"/>
    </location>
</feature>
<sequence length="217" mass="23357">MSDSTITAVSGRVAPSAPDAKDLPWWARRAGFGWITVITGLASLIAAGVLVAERVQLYLNADAVASCDWGGAFSCTSVMLSDQAQAFGFPNPFMGLVGFGILVVIGVSVLSGASMPRWYWVCFQLGVAAAFGFLIWLYSVALFEIRALCIYCMVCWLMITVLFFISLARNILTGVFAAPRWLQGWASGWAWITAFVLLLACAGSIIINFMGLLFPAS</sequence>
<evidence type="ECO:0000256" key="7">
    <source>
        <dbReference type="ARBA" id="ARBA00023136"/>
    </source>
</evidence>
<dbReference type="InterPro" id="IPR012932">
    <property type="entry name" value="VKOR"/>
</dbReference>
<feature type="transmembrane region" description="Helical" evidence="10">
    <location>
        <begin position="118"/>
        <end position="141"/>
    </location>
</feature>
<dbReference type="Pfam" id="PF07884">
    <property type="entry name" value="VKOR"/>
    <property type="match status" value="1"/>
</dbReference>
<dbReference type="AlphaFoldDB" id="A0A496PH20"/>
<dbReference type="EMBL" id="QQXL01000007">
    <property type="protein sequence ID" value="RKW69773.1"/>
    <property type="molecule type" value="Genomic_DNA"/>
</dbReference>
<dbReference type="RefSeq" id="WP_121485819.1">
    <property type="nucleotide sequence ID" value="NZ_QQXL01000007.1"/>
</dbReference>
<evidence type="ECO:0000256" key="9">
    <source>
        <dbReference type="ARBA" id="ARBA00023284"/>
    </source>
</evidence>
<keyword evidence="3 10" id="KW-0812">Transmembrane</keyword>
<keyword evidence="5 10" id="KW-1133">Transmembrane helix</keyword>
<keyword evidence="4" id="KW-0874">Quinone</keyword>
<evidence type="ECO:0000313" key="13">
    <source>
        <dbReference type="Proteomes" id="UP000273119"/>
    </source>
</evidence>
<evidence type="ECO:0000256" key="6">
    <source>
        <dbReference type="ARBA" id="ARBA00023002"/>
    </source>
</evidence>
<feature type="transmembrane region" description="Helical" evidence="10">
    <location>
        <begin position="148"/>
        <end position="168"/>
    </location>
</feature>
<organism evidence="12 13">
    <name type="scientific">Galactobacter caseinivorans</name>
    <dbReference type="NCBI Taxonomy" id="2676123"/>
    <lineage>
        <taxon>Bacteria</taxon>
        <taxon>Bacillati</taxon>
        <taxon>Actinomycetota</taxon>
        <taxon>Actinomycetes</taxon>
        <taxon>Micrococcales</taxon>
        <taxon>Micrococcaceae</taxon>
        <taxon>Galactobacter</taxon>
    </lineage>
</organism>
<dbReference type="InterPro" id="IPR041714">
    <property type="entry name" value="VKOR_Actinobacteria"/>
</dbReference>
<keyword evidence="8" id="KW-1015">Disulfide bond</keyword>
<comment type="caution">
    <text evidence="12">The sequence shown here is derived from an EMBL/GenBank/DDBJ whole genome shotgun (WGS) entry which is preliminary data.</text>
</comment>
<comment type="similarity">
    <text evidence="2">Belongs to the VKOR family.</text>
</comment>
<dbReference type="SMART" id="SM00756">
    <property type="entry name" value="VKc"/>
    <property type="match status" value="1"/>
</dbReference>
<proteinExistence type="inferred from homology"/>
<dbReference type="CDD" id="cd12922">
    <property type="entry name" value="VKOR_5"/>
    <property type="match status" value="1"/>
</dbReference>
<keyword evidence="7 10" id="KW-0472">Membrane</keyword>
<feature type="transmembrane region" description="Helical" evidence="10">
    <location>
        <begin position="188"/>
        <end position="214"/>
    </location>
</feature>
<keyword evidence="13" id="KW-1185">Reference proteome</keyword>
<dbReference type="GO" id="GO:0016491">
    <property type="term" value="F:oxidoreductase activity"/>
    <property type="evidence" value="ECO:0007669"/>
    <property type="project" value="UniProtKB-KW"/>
</dbReference>
<name>A0A496PH20_9MICC</name>
<keyword evidence="9" id="KW-0676">Redox-active center</keyword>
<dbReference type="Gene3D" id="1.20.1440.130">
    <property type="entry name" value="VKOR domain"/>
    <property type="match status" value="1"/>
</dbReference>
<dbReference type="InterPro" id="IPR038354">
    <property type="entry name" value="VKOR_sf"/>
</dbReference>
<evidence type="ECO:0000256" key="4">
    <source>
        <dbReference type="ARBA" id="ARBA00022719"/>
    </source>
</evidence>
<keyword evidence="6" id="KW-0560">Oxidoreductase</keyword>
<feature type="transmembrane region" description="Helical" evidence="10">
    <location>
        <begin position="93"/>
        <end position="112"/>
    </location>
</feature>
<gene>
    <name evidence="12" type="ORF">DWQ67_11820</name>
</gene>
<evidence type="ECO:0000256" key="2">
    <source>
        <dbReference type="ARBA" id="ARBA00006214"/>
    </source>
</evidence>